<dbReference type="SUPFAM" id="SSF46689">
    <property type="entry name" value="Homeodomain-like"/>
    <property type="match status" value="1"/>
</dbReference>
<sequence length="196" mass="21154">MTKRMSREESQAATRCKLLAAASKLFARDGYAAASVDRIAAAAGFSKGAFYSNFESKEQIFLEILEAHGDASLGALLSALDGAGDAKAAIEAVAAWADATARTGNWSLLVLEHQRYAKPGKRFEKTQEAVFRFHWRRLGERLAAYAPGRGADAEMLGAVVFELTHAPAMTFVRSPSAGDLVRYALSAALLPDRHHL</sequence>
<keyword evidence="3" id="KW-0804">Transcription</keyword>
<proteinExistence type="predicted"/>
<evidence type="ECO:0000256" key="4">
    <source>
        <dbReference type="PROSITE-ProRule" id="PRU00335"/>
    </source>
</evidence>
<dbReference type="PANTHER" id="PTHR30055:SF234">
    <property type="entry name" value="HTH-TYPE TRANSCRIPTIONAL REGULATOR BETI"/>
    <property type="match status" value="1"/>
</dbReference>
<name>A0A261SBH3_9BORD</name>
<dbReference type="Gene3D" id="1.10.357.10">
    <property type="entry name" value="Tetracycline Repressor, domain 2"/>
    <property type="match status" value="1"/>
</dbReference>
<organism evidence="6 7">
    <name type="scientific">Bordetella genomosp. 10</name>
    <dbReference type="NCBI Taxonomy" id="1416804"/>
    <lineage>
        <taxon>Bacteria</taxon>
        <taxon>Pseudomonadati</taxon>
        <taxon>Pseudomonadota</taxon>
        <taxon>Betaproteobacteria</taxon>
        <taxon>Burkholderiales</taxon>
        <taxon>Alcaligenaceae</taxon>
        <taxon>Bordetella</taxon>
    </lineage>
</organism>
<evidence type="ECO:0000313" key="6">
    <source>
        <dbReference type="EMBL" id="OZI34337.1"/>
    </source>
</evidence>
<dbReference type="PANTHER" id="PTHR30055">
    <property type="entry name" value="HTH-TYPE TRANSCRIPTIONAL REGULATOR RUTR"/>
    <property type="match status" value="1"/>
</dbReference>
<dbReference type="PROSITE" id="PS50977">
    <property type="entry name" value="HTH_TETR_2"/>
    <property type="match status" value="1"/>
</dbReference>
<evidence type="ECO:0000313" key="7">
    <source>
        <dbReference type="Proteomes" id="UP000216020"/>
    </source>
</evidence>
<keyword evidence="2 4" id="KW-0238">DNA-binding</keyword>
<feature type="domain" description="HTH tetR-type" evidence="5">
    <location>
        <begin position="12"/>
        <end position="72"/>
    </location>
</feature>
<dbReference type="EMBL" id="NEVM01000002">
    <property type="protein sequence ID" value="OZI34337.1"/>
    <property type="molecule type" value="Genomic_DNA"/>
</dbReference>
<evidence type="ECO:0000256" key="3">
    <source>
        <dbReference type="ARBA" id="ARBA00023163"/>
    </source>
</evidence>
<dbReference type="InterPro" id="IPR050109">
    <property type="entry name" value="HTH-type_TetR-like_transc_reg"/>
</dbReference>
<dbReference type="Pfam" id="PF00440">
    <property type="entry name" value="TetR_N"/>
    <property type="match status" value="1"/>
</dbReference>
<evidence type="ECO:0000256" key="2">
    <source>
        <dbReference type="ARBA" id="ARBA00023125"/>
    </source>
</evidence>
<dbReference type="RefSeq" id="WP_094853335.1">
    <property type="nucleotide sequence ID" value="NZ_NEVM01000002.1"/>
</dbReference>
<gene>
    <name evidence="6" type="ORF">CAL29_12460</name>
</gene>
<keyword evidence="7" id="KW-1185">Reference proteome</keyword>
<dbReference type="InterPro" id="IPR009057">
    <property type="entry name" value="Homeodomain-like_sf"/>
</dbReference>
<dbReference type="FunFam" id="1.10.10.60:FF:000141">
    <property type="entry name" value="TetR family transcriptional regulator"/>
    <property type="match status" value="1"/>
</dbReference>
<keyword evidence="1" id="KW-0805">Transcription regulation</keyword>
<dbReference type="PRINTS" id="PR00455">
    <property type="entry name" value="HTHTETR"/>
</dbReference>
<dbReference type="InterPro" id="IPR001647">
    <property type="entry name" value="HTH_TetR"/>
</dbReference>
<protein>
    <recommendedName>
        <fullName evidence="5">HTH tetR-type domain-containing protein</fullName>
    </recommendedName>
</protein>
<comment type="caution">
    <text evidence="6">The sequence shown here is derived from an EMBL/GenBank/DDBJ whole genome shotgun (WGS) entry which is preliminary data.</text>
</comment>
<dbReference type="AlphaFoldDB" id="A0A261SBH3"/>
<feature type="DNA-binding region" description="H-T-H motif" evidence="4">
    <location>
        <begin position="35"/>
        <end position="54"/>
    </location>
</feature>
<dbReference type="GO" id="GO:0003700">
    <property type="term" value="F:DNA-binding transcription factor activity"/>
    <property type="evidence" value="ECO:0007669"/>
    <property type="project" value="TreeGrafter"/>
</dbReference>
<dbReference type="OrthoDB" id="7252896at2"/>
<dbReference type="GO" id="GO:0000976">
    <property type="term" value="F:transcription cis-regulatory region binding"/>
    <property type="evidence" value="ECO:0007669"/>
    <property type="project" value="TreeGrafter"/>
</dbReference>
<evidence type="ECO:0000256" key="1">
    <source>
        <dbReference type="ARBA" id="ARBA00023015"/>
    </source>
</evidence>
<dbReference type="Proteomes" id="UP000216020">
    <property type="component" value="Unassembled WGS sequence"/>
</dbReference>
<evidence type="ECO:0000259" key="5">
    <source>
        <dbReference type="PROSITE" id="PS50977"/>
    </source>
</evidence>
<reference evidence="7" key="1">
    <citation type="submission" date="2017-05" db="EMBL/GenBank/DDBJ databases">
        <title>Complete and WGS of Bordetella genogroups.</title>
        <authorList>
            <person name="Spilker T."/>
            <person name="Lipuma J."/>
        </authorList>
    </citation>
    <scope>NUCLEOTIDE SEQUENCE [LARGE SCALE GENOMIC DNA]</scope>
    <source>
        <strain evidence="7">AU16122</strain>
    </source>
</reference>
<accession>A0A261SBH3</accession>